<evidence type="ECO:0000256" key="1">
    <source>
        <dbReference type="ARBA" id="ARBA00022729"/>
    </source>
</evidence>
<evidence type="ECO:0000313" key="6">
    <source>
        <dbReference type="Proteomes" id="UP000199532"/>
    </source>
</evidence>
<dbReference type="Pfam" id="PF03190">
    <property type="entry name" value="Thioredox_DsbH"/>
    <property type="match status" value="1"/>
</dbReference>
<dbReference type="InterPro" id="IPR004879">
    <property type="entry name" value="Ssp411-like_TRX"/>
</dbReference>
<organism evidence="5 6">
    <name type="scientific">Dyadobacter koreensis</name>
    <dbReference type="NCBI Taxonomy" id="408657"/>
    <lineage>
        <taxon>Bacteria</taxon>
        <taxon>Pseudomonadati</taxon>
        <taxon>Bacteroidota</taxon>
        <taxon>Cytophagia</taxon>
        <taxon>Cytophagales</taxon>
        <taxon>Spirosomataceae</taxon>
        <taxon>Dyadobacter</taxon>
    </lineage>
</organism>
<gene>
    <name evidence="5" type="ORF">SAMN04487995_3468</name>
</gene>
<keyword evidence="1 3" id="KW-0732">Signal</keyword>
<protein>
    <recommendedName>
        <fullName evidence="4">Spermatogenesis-associated protein 20-like TRX domain-containing protein</fullName>
    </recommendedName>
</protein>
<feature type="signal peptide" evidence="3">
    <location>
        <begin position="1"/>
        <end position="22"/>
    </location>
</feature>
<dbReference type="PANTHER" id="PTHR15337">
    <property type="entry name" value="ANTERIOR GRADIENT PROTEIN-RELATED"/>
    <property type="match status" value="1"/>
</dbReference>
<dbReference type="Proteomes" id="UP000199532">
    <property type="component" value="Unassembled WGS sequence"/>
</dbReference>
<feature type="domain" description="Spermatogenesis-associated protein 20-like TRX" evidence="4">
    <location>
        <begin position="33"/>
        <end position="134"/>
    </location>
</feature>
<dbReference type="RefSeq" id="WP_090337223.1">
    <property type="nucleotide sequence ID" value="NZ_FNXY01000005.1"/>
</dbReference>
<proteinExistence type="predicted"/>
<sequence length="186" mass="21845">MKRLTYTIIFSCILLTGLTAFRTDSSPEKEIEIQWLTIEQAYAKNQKEPRKILIDIYTDWCGWCKVMDRETYKNAEVIDYINKKFYAVKLDAEQTGPITIGDQKFEFVPQGKKGVHQIAMALTNNQPSYPTTVFLDDKFQMIQPLPGYMKAKEFHEVITFFGDNFHKKESFEDYKAKTYKKIYSSR</sequence>
<dbReference type="SUPFAM" id="SSF52833">
    <property type="entry name" value="Thioredoxin-like"/>
    <property type="match status" value="1"/>
</dbReference>
<keyword evidence="6" id="KW-1185">Reference proteome</keyword>
<dbReference type="InterPro" id="IPR051099">
    <property type="entry name" value="AGR/TXD"/>
</dbReference>
<evidence type="ECO:0000256" key="3">
    <source>
        <dbReference type="SAM" id="SignalP"/>
    </source>
</evidence>
<reference evidence="5 6" key="1">
    <citation type="submission" date="2016-10" db="EMBL/GenBank/DDBJ databases">
        <authorList>
            <person name="de Groot N.N."/>
        </authorList>
    </citation>
    <scope>NUCLEOTIDE SEQUENCE [LARGE SCALE GENOMIC DNA]</scope>
    <source>
        <strain evidence="5 6">DSM 19938</strain>
    </source>
</reference>
<dbReference type="EMBL" id="FNXY01000005">
    <property type="protein sequence ID" value="SEJ14792.1"/>
    <property type="molecule type" value="Genomic_DNA"/>
</dbReference>
<evidence type="ECO:0000256" key="2">
    <source>
        <dbReference type="ARBA" id="ARBA00023284"/>
    </source>
</evidence>
<dbReference type="InterPro" id="IPR036249">
    <property type="entry name" value="Thioredoxin-like_sf"/>
</dbReference>
<dbReference type="OrthoDB" id="9811036at2"/>
<evidence type="ECO:0000313" key="5">
    <source>
        <dbReference type="EMBL" id="SEJ14792.1"/>
    </source>
</evidence>
<keyword evidence="2" id="KW-0676">Redox-active center</keyword>
<evidence type="ECO:0000259" key="4">
    <source>
        <dbReference type="Pfam" id="PF03190"/>
    </source>
</evidence>
<dbReference type="PROSITE" id="PS00194">
    <property type="entry name" value="THIOREDOXIN_1"/>
    <property type="match status" value="1"/>
</dbReference>
<dbReference type="AlphaFoldDB" id="A0A1H6WQN4"/>
<dbReference type="PANTHER" id="PTHR15337:SF11">
    <property type="entry name" value="THIOREDOXIN DOMAIN-CONTAINING PROTEIN"/>
    <property type="match status" value="1"/>
</dbReference>
<accession>A0A1H6WQN4</accession>
<dbReference type="STRING" id="408657.SAMN04487995_3468"/>
<dbReference type="Gene3D" id="3.40.30.10">
    <property type="entry name" value="Glutaredoxin"/>
    <property type="match status" value="1"/>
</dbReference>
<dbReference type="InterPro" id="IPR017937">
    <property type="entry name" value="Thioredoxin_CS"/>
</dbReference>
<name>A0A1H6WQN4_9BACT</name>
<feature type="chain" id="PRO_5011530835" description="Spermatogenesis-associated protein 20-like TRX domain-containing protein" evidence="3">
    <location>
        <begin position="23"/>
        <end position="186"/>
    </location>
</feature>